<evidence type="ECO:0000313" key="6">
    <source>
        <dbReference type="EMBL" id="MBN7772799.1"/>
    </source>
</evidence>
<dbReference type="Gene3D" id="3.40.50.2300">
    <property type="match status" value="1"/>
</dbReference>
<comment type="caution">
    <text evidence="6">The sequence shown here is derived from an EMBL/GenBank/DDBJ whole genome shotgun (WGS) entry which is preliminary data.</text>
</comment>
<evidence type="ECO:0000259" key="5">
    <source>
        <dbReference type="PROSITE" id="PS50110"/>
    </source>
</evidence>
<dbReference type="Gene3D" id="3.40.1550.10">
    <property type="entry name" value="CheC-like"/>
    <property type="match status" value="1"/>
</dbReference>
<dbReference type="PANTHER" id="PTHR43228">
    <property type="entry name" value="TWO-COMPONENT RESPONSE REGULATOR"/>
    <property type="match status" value="1"/>
</dbReference>
<dbReference type="CDD" id="cd17906">
    <property type="entry name" value="CheX"/>
    <property type="match status" value="1"/>
</dbReference>
<feature type="domain" description="Response regulatory" evidence="5">
    <location>
        <begin position="5"/>
        <end position="120"/>
    </location>
</feature>
<dbReference type="Pfam" id="PF00072">
    <property type="entry name" value="Response_reg"/>
    <property type="match status" value="1"/>
</dbReference>
<evidence type="ECO:0000256" key="1">
    <source>
        <dbReference type="ARBA" id="ARBA00018672"/>
    </source>
</evidence>
<dbReference type="EMBL" id="JAFJZZ010000001">
    <property type="protein sequence ID" value="MBN7772799.1"/>
    <property type="molecule type" value="Genomic_DNA"/>
</dbReference>
<evidence type="ECO:0000256" key="4">
    <source>
        <dbReference type="PROSITE-ProRule" id="PRU00169"/>
    </source>
</evidence>
<dbReference type="Proteomes" id="UP000664545">
    <property type="component" value="Unassembled WGS sequence"/>
</dbReference>
<feature type="modified residue" description="4-aspartylphosphate" evidence="4">
    <location>
        <position position="55"/>
    </location>
</feature>
<proteinExistence type="predicted"/>
<evidence type="ECO:0000256" key="2">
    <source>
        <dbReference type="ARBA" id="ARBA00022500"/>
    </source>
</evidence>
<dbReference type="InterPro" id="IPR052048">
    <property type="entry name" value="ST_Response_Regulator"/>
</dbReference>
<keyword evidence="4" id="KW-0597">Phosphoprotein</keyword>
<dbReference type="InterPro" id="IPR001789">
    <property type="entry name" value="Sig_transdc_resp-reg_receiver"/>
</dbReference>
<protein>
    <recommendedName>
        <fullName evidence="1">Stage 0 sporulation protein A homolog</fullName>
    </recommendedName>
</protein>
<dbReference type="PROSITE" id="PS50110">
    <property type="entry name" value="RESPONSE_REGULATORY"/>
    <property type="match status" value="1"/>
</dbReference>
<name>A0A939IIS0_CLOAM</name>
<dbReference type="GO" id="GO:0006935">
    <property type="term" value="P:chemotaxis"/>
    <property type="evidence" value="ECO:0007669"/>
    <property type="project" value="UniProtKB-KW"/>
</dbReference>
<gene>
    <name evidence="6" type="ORF">JYB65_05430</name>
</gene>
<dbReference type="SMART" id="SM00448">
    <property type="entry name" value="REC"/>
    <property type="match status" value="1"/>
</dbReference>
<dbReference type="SUPFAM" id="SSF103039">
    <property type="entry name" value="CheC-like"/>
    <property type="match status" value="1"/>
</dbReference>
<dbReference type="RefSeq" id="WP_206581572.1">
    <property type="nucleotide sequence ID" value="NZ_JAFJZZ010000001.1"/>
</dbReference>
<evidence type="ECO:0000256" key="3">
    <source>
        <dbReference type="ARBA" id="ARBA00024867"/>
    </source>
</evidence>
<dbReference type="InterPro" id="IPR028976">
    <property type="entry name" value="CheC-like_sf"/>
</dbReference>
<keyword evidence="7" id="KW-1185">Reference proteome</keyword>
<reference evidence="6" key="1">
    <citation type="submission" date="2021-02" db="EMBL/GenBank/DDBJ databases">
        <title>Abyssanaerobacter marinus gen.nov., sp., nov, anaerobic bacterium isolated from the Onnuri vent field of Indian Ocean and suggestion of Mogibacteriaceae fam. nov., and proposal of reclassification of ambiguous this family's genus member.</title>
        <authorList>
            <person name="Kim Y.J."/>
            <person name="Yang J.-A."/>
        </authorList>
    </citation>
    <scope>NUCLEOTIDE SEQUENCE</scope>
    <source>
        <strain evidence="6">DSM 2634</strain>
    </source>
</reference>
<dbReference type="AlphaFoldDB" id="A0A939IIS0"/>
<comment type="function">
    <text evidence="3">May play the central regulatory role in sporulation. It may be an element of the effector pathway responsible for the activation of sporulation genes in response to nutritional stress. Spo0A may act in concert with spo0H (a sigma factor) to control the expression of some genes that are critical to the sporulation process.</text>
</comment>
<dbReference type="InterPro" id="IPR011006">
    <property type="entry name" value="CheY-like_superfamily"/>
</dbReference>
<dbReference type="SUPFAM" id="SSF52172">
    <property type="entry name" value="CheY-like"/>
    <property type="match status" value="1"/>
</dbReference>
<dbReference type="GO" id="GO:0000160">
    <property type="term" value="P:phosphorelay signal transduction system"/>
    <property type="evidence" value="ECO:0007669"/>
    <property type="project" value="InterPro"/>
</dbReference>
<organism evidence="6 7">
    <name type="scientific">Clostridium aminobutyricum</name>
    <dbReference type="NCBI Taxonomy" id="33953"/>
    <lineage>
        <taxon>Bacteria</taxon>
        <taxon>Bacillati</taxon>
        <taxon>Bacillota</taxon>
        <taxon>Clostridia</taxon>
        <taxon>Eubacteriales</taxon>
        <taxon>Clostridiaceae</taxon>
        <taxon>Clostridium</taxon>
    </lineage>
</organism>
<dbReference type="InterPro" id="IPR028051">
    <property type="entry name" value="CheX-like_dom"/>
</dbReference>
<sequence>MKDVKVVVVDDSPFSVAMISNILTEKGFEVIGSANSLSEAVEAVSNLKPDLVTMDMTMPEADGIECTKAIHEIDPELKVIVISSMMDEEIIRKARKAKVSGYLQKPVDGEELSLLIRRIMADQELFVELDQLYYTAFKEALTDTCNKFFKSVPQYENETTANDEQISRGISVVMGIIGKYSGRMILDMSHETAKNMAAALFKKEVLTDEQVINVMGEISNIIAGNACSMINKKNEIFGLRVAPPTVIYGESIKISKPKLDSVTSAKAETVFGEVYMNVGFNRSECDE</sequence>
<dbReference type="Pfam" id="PF13690">
    <property type="entry name" value="CheX"/>
    <property type="match status" value="1"/>
</dbReference>
<keyword evidence="2" id="KW-0145">Chemotaxis</keyword>
<accession>A0A939IIS0</accession>
<dbReference type="PANTHER" id="PTHR43228:SF1">
    <property type="entry name" value="TWO-COMPONENT RESPONSE REGULATOR ARR22"/>
    <property type="match status" value="1"/>
</dbReference>
<evidence type="ECO:0000313" key="7">
    <source>
        <dbReference type="Proteomes" id="UP000664545"/>
    </source>
</evidence>